<evidence type="ECO:0000256" key="1">
    <source>
        <dbReference type="ARBA" id="ARBA00010641"/>
    </source>
</evidence>
<evidence type="ECO:0000259" key="6">
    <source>
        <dbReference type="Pfam" id="PF08281"/>
    </source>
</evidence>
<keyword evidence="4" id="KW-0804">Transcription</keyword>
<dbReference type="InterPro" id="IPR013325">
    <property type="entry name" value="RNA_pol_sigma_r2"/>
</dbReference>
<name>A0A9D1SSX7_9FIRM</name>
<evidence type="ECO:0000313" key="7">
    <source>
        <dbReference type="EMBL" id="HIU93984.1"/>
    </source>
</evidence>
<dbReference type="GO" id="GO:0003677">
    <property type="term" value="F:DNA binding"/>
    <property type="evidence" value="ECO:0007669"/>
    <property type="project" value="InterPro"/>
</dbReference>
<dbReference type="AlphaFoldDB" id="A0A9D1SSX7"/>
<reference evidence="7" key="1">
    <citation type="submission" date="2020-10" db="EMBL/GenBank/DDBJ databases">
        <authorList>
            <person name="Gilroy R."/>
        </authorList>
    </citation>
    <scope>NUCLEOTIDE SEQUENCE</scope>
    <source>
        <strain evidence="7">ChiGjej2B2-16831</strain>
    </source>
</reference>
<dbReference type="NCBIfam" id="TIGR02937">
    <property type="entry name" value="sigma70-ECF"/>
    <property type="match status" value="1"/>
</dbReference>
<protein>
    <submittedName>
        <fullName evidence="7">RNA polymerase sigma factor</fullName>
    </submittedName>
</protein>
<sequence>MVGPIDADWYCEQVEQFKPTMFRVAYAILHCEADCEDAASSAVLRGYRYLSTLQSRDGFRSWMLRILKNECFNILYRRQLFEPMPAAEPVELQAPDIDLQRAFARLPARARLALTLHYYEGYSVQEIAAILGEPAGTVKSRMARARERLKKELEQGG</sequence>
<dbReference type="Pfam" id="PF04542">
    <property type="entry name" value="Sigma70_r2"/>
    <property type="match status" value="1"/>
</dbReference>
<dbReference type="Proteomes" id="UP000824128">
    <property type="component" value="Unassembled WGS sequence"/>
</dbReference>
<dbReference type="PANTHER" id="PTHR43133:SF51">
    <property type="entry name" value="RNA POLYMERASE SIGMA FACTOR"/>
    <property type="match status" value="1"/>
</dbReference>
<gene>
    <name evidence="7" type="ORF">IAD24_02375</name>
</gene>
<dbReference type="Pfam" id="PF08281">
    <property type="entry name" value="Sigma70_r4_2"/>
    <property type="match status" value="1"/>
</dbReference>
<evidence type="ECO:0000313" key="8">
    <source>
        <dbReference type="Proteomes" id="UP000824128"/>
    </source>
</evidence>
<evidence type="ECO:0000256" key="4">
    <source>
        <dbReference type="ARBA" id="ARBA00023163"/>
    </source>
</evidence>
<accession>A0A9D1SSX7</accession>
<organism evidence="7 8">
    <name type="scientific">Candidatus Aphodomorpha intestinavium</name>
    <dbReference type="NCBI Taxonomy" id="2840672"/>
    <lineage>
        <taxon>Bacteria</taxon>
        <taxon>Bacillati</taxon>
        <taxon>Bacillota</taxon>
        <taxon>Clostridia</taxon>
        <taxon>Eubacteriales</taxon>
        <taxon>Candidatus Aphodomorpha</taxon>
    </lineage>
</organism>
<feature type="domain" description="RNA polymerase sigma-70 region 2" evidence="5">
    <location>
        <begin position="14"/>
        <end position="78"/>
    </location>
</feature>
<dbReference type="SUPFAM" id="SSF88946">
    <property type="entry name" value="Sigma2 domain of RNA polymerase sigma factors"/>
    <property type="match status" value="1"/>
</dbReference>
<dbReference type="GO" id="GO:0006352">
    <property type="term" value="P:DNA-templated transcription initiation"/>
    <property type="evidence" value="ECO:0007669"/>
    <property type="project" value="InterPro"/>
</dbReference>
<dbReference type="PANTHER" id="PTHR43133">
    <property type="entry name" value="RNA POLYMERASE ECF-TYPE SIGMA FACTO"/>
    <property type="match status" value="1"/>
</dbReference>
<comment type="similarity">
    <text evidence="1">Belongs to the sigma-70 factor family. ECF subfamily.</text>
</comment>
<evidence type="ECO:0000259" key="5">
    <source>
        <dbReference type="Pfam" id="PF04542"/>
    </source>
</evidence>
<reference evidence="7" key="2">
    <citation type="journal article" date="2021" name="PeerJ">
        <title>Extensive microbial diversity within the chicken gut microbiome revealed by metagenomics and culture.</title>
        <authorList>
            <person name="Gilroy R."/>
            <person name="Ravi A."/>
            <person name="Getino M."/>
            <person name="Pursley I."/>
            <person name="Horton D.L."/>
            <person name="Alikhan N.F."/>
            <person name="Baker D."/>
            <person name="Gharbi K."/>
            <person name="Hall N."/>
            <person name="Watson M."/>
            <person name="Adriaenssens E.M."/>
            <person name="Foster-Nyarko E."/>
            <person name="Jarju S."/>
            <person name="Secka A."/>
            <person name="Antonio M."/>
            <person name="Oren A."/>
            <person name="Chaudhuri R.R."/>
            <person name="La Ragione R."/>
            <person name="Hildebrand F."/>
            <person name="Pallen M.J."/>
        </authorList>
    </citation>
    <scope>NUCLEOTIDE SEQUENCE</scope>
    <source>
        <strain evidence="7">ChiGjej2B2-16831</strain>
    </source>
</reference>
<dbReference type="SUPFAM" id="SSF88659">
    <property type="entry name" value="Sigma3 and sigma4 domains of RNA polymerase sigma factors"/>
    <property type="match status" value="1"/>
</dbReference>
<dbReference type="CDD" id="cd06171">
    <property type="entry name" value="Sigma70_r4"/>
    <property type="match status" value="1"/>
</dbReference>
<proteinExistence type="inferred from homology"/>
<dbReference type="InterPro" id="IPR013324">
    <property type="entry name" value="RNA_pol_sigma_r3/r4-like"/>
</dbReference>
<evidence type="ECO:0000256" key="2">
    <source>
        <dbReference type="ARBA" id="ARBA00023015"/>
    </source>
</evidence>
<keyword evidence="3" id="KW-0731">Sigma factor</keyword>
<dbReference type="EMBL" id="DVNZ01000075">
    <property type="protein sequence ID" value="HIU93984.1"/>
    <property type="molecule type" value="Genomic_DNA"/>
</dbReference>
<dbReference type="Gene3D" id="1.10.1740.10">
    <property type="match status" value="1"/>
</dbReference>
<dbReference type="Gene3D" id="1.10.10.10">
    <property type="entry name" value="Winged helix-like DNA-binding domain superfamily/Winged helix DNA-binding domain"/>
    <property type="match status" value="1"/>
</dbReference>
<dbReference type="InterPro" id="IPR039425">
    <property type="entry name" value="RNA_pol_sigma-70-like"/>
</dbReference>
<keyword evidence="2" id="KW-0805">Transcription regulation</keyword>
<dbReference type="GO" id="GO:0016987">
    <property type="term" value="F:sigma factor activity"/>
    <property type="evidence" value="ECO:0007669"/>
    <property type="project" value="UniProtKB-KW"/>
</dbReference>
<dbReference type="InterPro" id="IPR007627">
    <property type="entry name" value="RNA_pol_sigma70_r2"/>
</dbReference>
<evidence type="ECO:0000256" key="3">
    <source>
        <dbReference type="ARBA" id="ARBA00023082"/>
    </source>
</evidence>
<dbReference type="InterPro" id="IPR014284">
    <property type="entry name" value="RNA_pol_sigma-70_dom"/>
</dbReference>
<comment type="caution">
    <text evidence="7">The sequence shown here is derived from an EMBL/GenBank/DDBJ whole genome shotgun (WGS) entry which is preliminary data.</text>
</comment>
<dbReference type="InterPro" id="IPR036388">
    <property type="entry name" value="WH-like_DNA-bd_sf"/>
</dbReference>
<dbReference type="InterPro" id="IPR013249">
    <property type="entry name" value="RNA_pol_sigma70_r4_t2"/>
</dbReference>
<feature type="domain" description="RNA polymerase sigma factor 70 region 4 type 2" evidence="6">
    <location>
        <begin position="98"/>
        <end position="149"/>
    </location>
</feature>